<gene>
    <name evidence="6" type="ORF">GHK86_12430</name>
</gene>
<evidence type="ECO:0000313" key="6">
    <source>
        <dbReference type="EMBL" id="MST33522.1"/>
    </source>
</evidence>
<name>A0ABW9QW60_9ACTN</name>
<dbReference type="Pfam" id="PF18741">
    <property type="entry name" value="MTES_1575"/>
    <property type="match status" value="1"/>
</dbReference>
<dbReference type="Pfam" id="PF13087">
    <property type="entry name" value="AAA_12"/>
    <property type="match status" value="1"/>
</dbReference>
<dbReference type="CDD" id="cd18808">
    <property type="entry name" value="SF1_C_Upf1"/>
    <property type="match status" value="1"/>
</dbReference>
<feature type="non-terminal residue" evidence="6">
    <location>
        <position position="1"/>
    </location>
</feature>
<dbReference type="Proteomes" id="UP000437736">
    <property type="component" value="Unassembled WGS sequence"/>
</dbReference>
<keyword evidence="7" id="KW-1185">Reference proteome</keyword>
<protein>
    <submittedName>
        <fullName evidence="6">DUF559 domain-containing protein</fullName>
    </submittedName>
</protein>
<keyword evidence="1" id="KW-0238">DNA-binding</keyword>
<feature type="domain" description="Lsr2 DNA-binding" evidence="5">
    <location>
        <begin position="568"/>
        <end position="603"/>
    </location>
</feature>
<dbReference type="InterPro" id="IPR049468">
    <property type="entry name" value="Restrct_endonuc-II-like_dom"/>
</dbReference>
<dbReference type="InterPro" id="IPR041679">
    <property type="entry name" value="DNA2/NAM7-like_C"/>
</dbReference>
<dbReference type="InterPro" id="IPR055370">
    <property type="entry name" value="Lsr2_DNA-bd"/>
</dbReference>
<reference evidence="6 7" key="1">
    <citation type="submission" date="2019-11" db="EMBL/GenBank/DDBJ databases">
        <title>Acidiferrimicrobium australis gen. nov., sp. nov., an acidophilic and obligately heterotrophic, member of the Actinobacteria that catalyses dissimilatory oxido- reduction of iron isolated from metal-rich acidic water in Chile.</title>
        <authorList>
            <person name="Gonzalez D."/>
            <person name="Huber K."/>
            <person name="Hedrich S."/>
            <person name="Rojas-Villalobos C."/>
            <person name="Quatrini R."/>
            <person name="Dinamarca M.A."/>
            <person name="Schwarz A."/>
            <person name="Canales C."/>
            <person name="Nancucheo I."/>
        </authorList>
    </citation>
    <scope>NUCLEOTIDE SEQUENCE [LARGE SCALE GENOMIC DNA]</scope>
    <source>
        <strain evidence="6 7">USS-CCA1</strain>
    </source>
</reference>
<dbReference type="SUPFAM" id="SSF52540">
    <property type="entry name" value="P-loop containing nucleoside triphosphate hydrolases"/>
    <property type="match status" value="1"/>
</dbReference>
<dbReference type="InterPro" id="IPR045055">
    <property type="entry name" value="DNA2/NAM7-like"/>
</dbReference>
<dbReference type="Pfam" id="PF23359">
    <property type="entry name" value="Lsr2_DNA-bd"/>
    <property type="match status" value="1"/>
</dbReference>
<dbReference type="Gene3D" id="3.40.50.300">
    <property type="entry name" value="P-loop containing nucleotide triphosphate hydrolases"/>
    <property type="match status" value="2"/>
</dbReference>
<accession>A0ABW9QW60</accession>
<dbReference type="EMBL" id="WJHE01000625">
    <property type="protein sequence ID" value="MST33522.1"/>
    <property type="molecule type" value="Genomic_DNA"/>
</dbReference>
<dbReference type="InterPro" id="IPR027417">
    <property type="entry name" value="P-loop_NTPase"/>
</dbReference>
<sequence>WLAALADGRQPAELQAELEQLTRDQRRVTEQLVAARAWAALADSVDDRRRSALNRFTAANAKLGKGTGRYAPRWEHELRAAMDDAKDAVPVWIMPIHRVVASFRPAAEPPFDVIIVDEASQVGLLEVPILALCRRAIIVGDDQQTSPEHVGAERQPAFDLIDEHLGDIRDRRTRFDPDNSLYDIARQRFPQVVQLREHFRCLPRIIEFSNQRWYNGTIVPLRDRPPHPGWQPLATLYVPGGVRRRSDDANPAEADAVVELIAALAADARYDGMTFGVITLLGTGQAPLITGRLLDRFGPTFVEDRRLRVGDPAGFQGDERDVIICSLVVAHDPDVRIGATNTAAAARRINVAASRARNQLWIVHSVHPDSLHPDDPRRGLLEYCLDPPDDTATAAILDRAESDFERQVMTRLLDAGYTRVVPQYAVGGYRIDIVVEGPETRLAIECDGDRWHGPDAWDRDRTRQTVLERAGWTFERIRGSAFYRDPHAALEPLWRRLDELGIPRGDWTGTHTAPQLRWTWPDDLARLPMTGPRPPASVADEPFPADPPIATGTGGRSEPPARAAVALDGPTTSEVRDWARRQGLPVGDRGRLAPDVIAAWNRAHPDRRYDR</sequence>
<evidence type="ECO:0000259" key="3">
    <source>
        <dbReference type="Pfam" id="PF13087"/>
    </source>
</evidence>
<comment type="caution">
    <text evidence="6">The sequence shown here is derived from an EMBL/GenBank/DDBJ whole genome shotgun (WGS) entry which is preliminary data.</text>
</comment>
<feature type="domain" description="DNA2/NAM7 helicase-like C-terminal" evidence="3">
    <location>
        <begin position="186"/>
        <end position="364"/>
    </location>
</feature>
<dbReference type="Gene3D" id="4.10.320.10">
    <property type="entry name" value="E3-binding domain"/>
    <property type="match status" value="1"/>
</dbReference>
<organism evidence="6 7">
    <name type="scientific">Acidiferrimicrobium australe</name>
    <dbReference type="NCBI Taxonomy" id="2664430"/>
    <lineage>
        <taxon>Bacteria</taxon>
        <taxon>Bacillati</taxon>
        <taxon>Actinomycetota</taxon>
        <taxon>Acidimicrobiia</taxon>
        <taxon>Acidimicrobiales</taxon>
        <taxon>Acidimicrobiaceae</taxon>
        <taxon>Acidiferrimicrobium</taxon>
    </lineage>
</organism>
<proteinExistence type="predicted"/>
<evidence type="ECO:0000256" key="1">
    <source>
        <dbReference type="ARBA" id="ARBA00023125"/>
    </source>
</evidence>
<evidence type="ECO:0000259" key="4">
    <source>
        <dbReference type="Pfam" id="PF18741"/>
    </source>
</evidence>
<feature type="domain" description="Restriction endonuclease type II-like" evidence="4">
    <location>
        <begin position="404"/>
        <end position="497"/>
    </location>
</feature>
<dbReference type="PANTHER" id="PTHR10887">
    <property type="entry name" value="DNA2/NAM7 HELICASE FAMILY"/>
    <property type="match status" value="1"/>
</dbReference>
<feature type="region of interest" description="Disordered" evidence="2">
    <location>
        <begin position="531"/>
        <end position="563"/>
    </location>
</feature>
<dbReference type="Gene3D" id="3.40.960.10">
    <property type="entry name" value="VSR Endonuclease"/>
    <property type="match status" value="1"/>
</dbReference>
<dbReference type="PANTHER" id="PTHR10887:SF495">
    <property type="entry name" value="HELICASE SENATAXIN ISOFORM X1-RELATED"/>
    <property type="match status" value="1"/>
</dbReference>
<dbReference type="InterPro" id="IPR047187">
    <property type="entry name" value="SF1_C_Upf1"/>
</dbReference>
<evidence type="ECO:0000259" key="5">
    <source>
        <dbReference type="Pfam" id="PF23359"/>
    </source>
</evidence>
<evidence type="ECO:0000256" key="2">
    <source>
        <dbReference type="SAM" id="MobiDB-lite"/>
    </source>
</evidence>
<dbReference type="InterPro" id="IPR036625">
    <property type="entry name" value="E3-bd_dom_sf"/>
</dbReference>
<evidence type="ECO:0000313" key="7">
    <source>
        <dbReference type="Proteomes" id="UP000437736"/>
    </source>
</evidence>